<dbReference type="GO" id="GO:0019877">
    <property type="term" value="P:diaminopimelate biosynthetic process"/>
    <property type="evidence" value="ECO:0007669"/>
    <property type="project" value="UniProtKB-ARBA"/>
</dbReference>
<organism evidence="4 5">
    <name type="scientific">Pseudoleptotrichia goodfellowii</name>
    <dbReference type="NCBI Taxonomy" id="157692"/>
    <lineage>
        <taxon>Bacteria</taxon>
        <taxon>Fusobacteriati</taxon>
        <taxon>Fusobacteriota</taxon>
        <taxon>Fusobacteriia</taxon>
        <taxon>Fusobacteriales</taxon>
        <taxon>Leptotrichiaceae</taxon>
        <taxon>Pseudoleptotrichia</taxon>
    </lineage>
</organism>
<evidence type="ECO:0000313" key="4">
    <source>
        <dbReference type="EMBL" id="BBM35190.1"/>
    </source>
</evidence>
<protein>
    <submittedName>
        <fullName evidence="4">M20/M25/M40 family peptidase</fullName>
    </submittedName>
</protein>
<dbReference type="EMBL" id="AP019822">
    <property type="protein sequence ID" value="BBM35190.1"/>
    <property type="molecule type" value="Genomic_DNA"/>
</dbReference>
<dbReference type="AlphaFoldDB" id="A0A510J7E3"/>
<dbReference type="InterPro" id="IPR017439">
    <property type="entry name" value="Amidohydrolase"/>
</dbReference>
<gene>
    <name evidence="4" type="ORF">JCM16774_0097</name>
</gene>
<dbReference type="InterPro" id="IPR002933">
    <property type="entry name" value="Peptidase_M20"/>
</dbReference>
<comment type="cofactor">
    <cofactor evidence="2">
        <name>Mn(2+)</name>
        <dbReference type="ChEBI" id="CHEBI:29035"/>
    </cofactor>
    <text evidence="2">The Mn(2+) ion enhances activity.</text>
</comment>
<dbReference type="SUPFAM" id="SSF53187">
    <property type="entry name" value="Zn-dependent exopeptidases"/>
    <property type="match status" value="1"/>
</dbReference>
<dbReference type="PANTHER" id="PTHR11014:SF63">
    <property type="entry name" value="METALLOPEPTIDASE, PUTATIVE (AFU_ORTHOLOGUE AFUA_6G09600)-RELATED"/>
    <property type="match status" value="1"/>
</dbReference>
<evidence type="ECO:0000256" key="1">
    <source>
        <dbReference type="ARBA" id="ARBA00022801"/>
    </source>
</evidence>
<feature type="domain" description="Peptidase M20 dimerisation" evidence="3">
    <location>
        <begin position="188"/>
        <end position="282"/>
    </location>
</feature>
<reference evidence="4 5" key="1">
    <citation type="submission" date="2019-07" db="EMBL/GenBank/DDBJ databases">
        <title>Complete Genome Sequence of Leptotrichia goodfellowii Strain JCM 16774.</title>
        <authorList>
            <person name="Watanabe S."/>
            <person name="Cui L."/>
        </authorList>
    </citation>
    <scope>NUCLEOTIDE SEQUENCE [LARGE SCALE GENOMIC DNA]</scope>
    <source>
        <strain evidence="4 5">JCM16774</strain>
    </source>
</reference>
<sequence length="390" mass="43343">METKNSVNNIMKDVVEWRRYLHRHPETGFDLENTVRFVCEKLDEMGIEYETNVGSKCSIIAHINKGKSGKCIALRADMDALPVKEITNLEFSSENDNMHACGHDAHTAGLLGVCKLLKERENELNGSVKFIFQPAEEIGTGAIGIIEKGVLDNVDEIIGLHVGNIYPEGAKGNLVFKKGPMMASMDKFIIKVKGQGSHGAYPNLSKDPVVTASHIVAGIQEILGREINPVEPAVVTIGTIHGGSAFNIIPETVELTGTARAVNNETREYLHKRIGEIASNIAAAFRCETEYEFFYQPPPLINDENVTIKVMEVAKKLYPGTVKEMKAPVMGGEDFAWYLKKIPGTFFFLHNPLEIDGKVWPHHNPRFAIDEDYLDRGIAVMTEYVSEFLK</sequence>
<dbReference type="InterPro" id="IPR011650">
    <property type="entry name" value="Peptidase_M20_dimer"/>
</dbReference>
<keyword evidence="2" id="KW-0464">Manganese</keyword>
<dbReference type="STRING" id="714315.GCA_000516535_00104"/>
<keyword evidence="2" id="KW-0479">Metal-binding</keyword>
<dbReference type="KEGG" id="lgo:JCM16774_0097"/>
<feature type="binding site" evidence="2">
    <location>
        <position position="101"/>
    </location>
    <ligand>
        <name>Mn(2+)</name>
        <dbReference type="ChEBI" id="CHEBI:29035"/>
        <label>2</label>
    </ligand>
</feature>
<dbReference type="NCBIfam" id="TIGR01891">
    <property type="entry name" value="amidohydrolases"/>
    <property type="match status" value="1"/>
</dbReference>
<dbReference type="PIRSF" id="PIRSF005962">
    <property type="entry name" value="Pept_M20D_amidohydro"/>
    <property type="match status" value="1"/>
</dbReference>
<dbReference type="InterPro" id="IPR036264">
    <property type="entry name" value="Bact_exopeptidase_dim_dom"/>
</dbReference>
<dbReference type="SUPFAM" id="SSF55031">
    <property type="entry name" value="Bacterial exopeptidase dimerisation domain"/>
    <property type="match status" value="1"/>
</dbReference>
<dbReference type="OrthoDB" id="9776731at2"/>
<dbReference type="Pfam" id="PF07687">
    <property type="entry name" value="M20_dimer"/>
    <property type="match status" value="1"/>
</dbReference>
<feature type="binding site" evidence="2">
    <location>
        <position position="137"/>
    </location>
    <ligand>
        <name>Mn(2+)</name>
        <dbReference type="ChEBI" id="CHEBI:29035"/>
        <label>2</label>
    </ligand>
</feature>
<name>A0A510J7E3_9FUSO</name>
<dbReference type="RefSeq" id="WP_026736833.1">
    <property type="nucleotide sequence ID" value="NZ_AP019822.1"/>
</dbReference>
<dbReference type="GO" id="GO:0046872">
    <property type="term" value="F:metal ion binding"/>
    <property type="evidence" value="ECO:0007669"/>
    <property type="project" value="UniProtKB-KW"/>
</dbReference>
<evidence type="ECO:0000256" key="2">
    <source>
        <dbReference type="PIRSR" id="PIRSR005962-1"/>
    </source>
</evidence>
<feature type="binding site" evidence="2">
    <location>
        <position position="103"/>
    </location>
    <ligand>
        <name>Mn(2+)</name>
        <dbReference type="ChEBI" id="CHEBI:29035"/>
        <label>2</label>
    </ligand>
</feature>
<dbReference type="PANTHER" id="PTHR11014">
    <property type="entry name" value="PEPTIDASE M20 FAMILY MEMBER"/>
    <property type="match status" value="1"/>
</dbReference>
<dbReference type="Gene3D" id="3.40.630.10">
    <property type="entry name" value="Zn peptidases"/>
    <property type="match status" value="1"/>
</dbReference>
<proteinExistence type="predicted"/>
<evidence type="ECO:0000313" key="5">
    <source>
        <dbReference type="Proteomes" id="UP000321606"/>
    </source>
</evidence>
<dbReference type="Proteomes" id="UP000321606">
    <property type="component" value="Chromosome"/>
</dbReference>
<dbReference type="CDD" id="cd03886">
    <property type="entry name" value="M20_Acy1"/>
    <property type="match status" value="1"/>
</dbReference>
<dbReference type="GO" id="GO:0050118">
    <property type="term" value="F:N-acetyldiaminopimelate deacetylase activity"/>
    <property type="evidence" value="ECO:0007669"/>
    <property type="project" value="UniProtKB-ARBA"/>
</dbReference>
<dbReference type="Pfam" id="PF01546">
    <property type="entry name" value="Peptidase_M20"/>
    <property type="match status" value="1"/>
</dbReference>
<feature type="binding site" evidence="2">
    <location>
        <position position="363"/>
    </location>
    <ligand>
        <name>Mn(2+)</name>
        <dbReference type="ChEBI" id="CHEBI:29035"/>
        <label>2</label>
    </ligand>
</feature>
<accession>A0A510J7E3</accession>
<dbReference type="Gene3D" id="3.30.70.360">
    <property type="match status" value="1"/>
</dbReference>
<dbReference type="FunFam" id="3.30.70.360:FF:000001">
    <property type="entry name" value="N-acetyldiaminopimelate deacetylase"/>
    <property type="match status" value="1"/>
</dbReference>
<evidence type="ECO:0000259" key="3">
    <source>
        <dbReference type="Pfam" id="PF07687"/>
    </source>
</evidence>
<feature type="binding site" evidence="2">
    <location>
        <position position="161"/>
    </location>
    <ligand>
        <name>Mn(2+)</name>
        <dbReference type="ChEBI" id="CHEBI:29035"/>
        <label>2</label>
    </ligand>
</feature>
<keyword evidence="1" id="KW-0378">Hydrolase</keyword>